<evidence type="ECO:0000313" key="12">
    <source>
        <dbReference type="EMBL" id="KAK3291970.1"/>
    </source>
</evidence>
<proteinExistence type="predicted"/>
<evidence type="ECO:0008006" key="14">
    <source>
        <dbReference type="Google" id="ProtNLM"/>
    </source>
</evidence>
<dbReference type="GO" id="GO:0019369">
    <property type="term" value="P:arachidonate metabolic process"/>
    <property type="evidence" value="ECO:0007669"/>
    <property type="project" value="TreeGrafter"/>
</dbReference>
<name>A0AAE0H8M9_9PEZI</name>
<feature type="short sequence motif" description="GXSXG" evidence="8">
    <location>
        <begin position="925"/>
        <end position="929"/>
    </location>
</feature>
<dbReference type="Proteomes" id="UP001278766">
    <property type="component" value="Unassembled WGS sequence"/>
</dbReference>
<dbReference type="GO" id="GO:0008270">
    <property type="term" value="F:zinc ion binding"/>
    <property type="evidence" value="ECO:0007669"/>
    <property type="project" value="UniProtKB-KW"/>
</dbReference>
<feature type="active site" description="Proton acceptor" evidence="8">
    <location>
        <position position="1095"/>
    </location>
</feature>
<comment type="caution">
    <text evidence="8">Lacks conserved residue(s) required for the propagation of feature annotation.</text>
</comment>
<dbReference type="PROSITE" id="PS50089">
    <property type="entry name" value="ZF_RING_2"/>
    <property type="match status" value="1"/>
</dbReference>
<dbReference type="PROSITE" id="PS00518">
    <property type="entry name" value="ZF_RING_1"/>
    <property type="match status" value="1"/>
</dbReference>
<dbReference type="InterPro" id="IPR001841">
    <property type="entry name" value="Znf_RING"/>
</dbReference>
<feature type="short sequence motif" description="DGA/G" evidence="8">
    <location>
        <begin position="1095"/>
        <end position="1097"/>
    </location>
</feature>
<reference evidence="12" key="1">
    <citation type="journal article" date="2023" name="Mol. Phylogenet. Evol.">
        <title>Genome-scale phylogeny and comparative genomics of the fungal order Sordariales.</title>
        <authorList>
            <person name="Hensen N."/>
            <person name="Bonometti L."/>
            <person name="Westerberg I."/>
            <person name="Brannstrom I.O."/>
            <person name="Guillou S."/>
            <person name="Cros-Aarteil S."/>
            <person name="Calhoun S."/>
            <person name="Haridas S."/>
            <person name="Kuo A."/>
            <person name="Mondo S."/>
            <person name="Pangilinan J."/>
            <person name="Riley R."/>
            <person name="LaButti K."/>
            <person name="Andreopoulos B."/>
            <person name="Lipzen A."/>
            <person name="Chen C."/>
            <person name="Yan M."/>
            <person name="Daum C."/>
            <person name="Ng V."/>
            <person name="Clum A."/>
            <person name="Steindorff A."/>
            <person name="Ohm R.A."/>
            <person name="Martin F."/>
            <person name="Silar P."/>
            <person name="Natvig D.O."/>
            <person name="Lalanne C."/>
            <person name="Gautier V."/>
            <person name="Ament-Velasquez S.L."/>
            <person name="Kruys A."/>
            <person name="Hutchinson M.I."/>
            <person name="Powell A.J."/>
            <person name="Barry K."/>
            <person name="Miller A.N."/>
            <person name="Grigoriev I.V."/>
            <person name="Debuchy R."/>
            <person name="Gladieux P."/>
            <person name="Hiltunen Thoren M."/>
            <person name="Johannesson H."/>
        </authorList>
    </citation>
    <scope>NUCLEOTIDE SEQUENCE</scope>
    <source>
        <strain evidence="12">CBS 168.71</strain>
    </source>
</reference>
<dbReference type="Pfam" id="PF01734">
    <property type="entry name" value="Patatin"/>
    <property type="match status" value="1"/>
</dbReference>
<dbReference type="EMBL" id="JAUEPN010000008">
    <property type="protein sequence ID" value="KAK3291970.1"/>
    <property type="molecule type" value="Genomic_DNA"/>
</dbReference>
<dbReference type="CDD" id="cd19757">
    <property type="entry name" value="Bbox1"/>
    <property type="match status" value="1"/>
</dbReference>
<organism evidence="12 13">
    <name type="scientific">Chaetomium fimeti</name>
    <dbReference type="NCBI Taxonomy" id="1854472"/>
    <lineage>
        <taxon>Eukaryota</taxon>
        <taxon>Fungi</taxon>
        <taxon>Dikarya</taxon>
        <taxon>Ascomycota</taxon>
        <taxon>Pezizomycotina</taxon>
        <taxon>Sordariomycetes</taxon>
        <taxon>Sordariomycetidae</taxon>
        <taxon>Sordariales</taxon>
        <taxon>Chaetomiaceae</taxon>
        <taxon>Chaetomium</taxon>
    </lineage>
</organism>
<sequence length="1452" mass="162025">MGSGGFSQLSSAKPRGFIPKVRSRRERWSTKLALESTSTSPGPDFQKECDSLPSKPLHDVGAPSPPHVSVIASEDGKADPPPQNASTASRSTSDLAQEGLGSDIELWSDAHEVTPISNPTTNVASGSDLSAARPSEAEPNSDSDASPPPECLDCQRHDVDVWYCHGCKSYYCDDCWEKQTLHFRKRNPSEHVKVDPELEAKIRDVLEPSGDQRELHRDDEKSSWFGVHRFLTPGKVPALLDYGRLGDLIRLNAPEDCNEYTCKRDDRTPSLVSFVGETGAGKSTLIRFLIIFGIARGESRSVEAPVPGKMDSVTPTSEDVHLYEDTHMAKSETPILFADCEGFEGGVPQATQSRIERWRTWGGRAAKTMFSDETPSSRVVSERQLMWLKKRETDGPKMEFNGKEVNSSRKFIAKELYPRLLYPFSDAIVYVLGGSTHRTFEKALEALIEWADAAICTSSNQTLLPHAILVLNSSEDIESQIWDVSANTEKVFRELGRLDGKALAKYADAWRQRGEEKRIETVKDLALCYYSSVQIIRMPGNAKPILTQTQVTQLRSSILNVCEKARQARRQVGMLLDVEELQTYFHDAFSHYASDLSTPFDFVQASFRNSPIPAGFGGSVQRLAVNVLNFKRERSTERDKTPEAALYEISYTVASSIMLASARSRHKGDAGELLASYAKYLDVAVQMVLDKHWPCDFESPKGRCVNTRFGHAKGHQSKDGRVLGLGDYETSVDGKALKKDFKRGVRALLSQFRVLLNNEATAHFRTSQGTIANPQGHLALDRSIAARIHKKRIIPNFLTKIGASNMQQGGLCIFSSQKACLYCLSGAAEYPIPCGHILCKDCLEESGRWEDTAVEVAKCPVGCPGGWDRCMLYLKPPSTGPRVLSLDGSRRGGIRGIAELEVLRQIQKSLGGEIPIRSFFDLIVGTSTGGLIALGLSCMDYTVDECIKMFEQLCDEAFTKAHLTGHSGPLSVFDMIRSSRYKTKPLKTALQQAFPKDLYLFGGSATKAAPSRRCGSPIKVAVTATEDGDRSGTTILSNYNPPVLNDSNKFAGYYFQRPEGISEEVQVWEAARATSAAPGYFKPFRHEASRKVYLDGAIFHNNPIRIADRELRLLWPKSEVPDIILSLGTGIDEDDLERRDKDDVEPRIGSAPSSLAKSAYVAWAMRPFNNLKQRFDLLTANMQKTLNCEQSWTDFFASSVKEHDRFKYVRLNPRLAGPLPELDDKKKMKDYREDVEDWAAKTARSDIERVARQLVAASFYFETTKPGNHLANEKVHIEGVVLSQITFPEDIGKLGMHLKKVTEELRMSSKGESLSFVTEFDSISETGKGEETASSEEITTKDLERMISTETQRFEKVLSFDVKQQTQMRIYLEFGSKQERHLISGFPRLPSQLGRRRASIHPLPVSNTPSRRRSDLSLPKSKSSIDWEYPELERYPELEYRDLDRSPPVSPV</sequence>
<evidence type="ECO:0000256" key="9">
    <source>
        <dbReference type="SAM" id="MobiDB-lite"/>
    </source>
</evidence>
<evidence type="ECO:0000313" key="13">
    <source>
        <dbReference type="Proteomes" id="UP001278766"/>
    </source>
</evidence>
<dbReference type="GO" id="GO:0046486">
    <property type="term" value="P:glycerolipid metabolic process"/>
    <property type="evidence" value="ECO:0007669"/>
    <property type="project" value="UniProtKB-ARBA"/>
</dbReference>
<evidence type="ECO:0000259" key="11">
    <source>
        <dbReference type="PROSITE" id="PS51635"/>
    </source>
</evidence>
<evidence type="ECO:0000256" key="4">
    <source>
        <dbReference type="ARBA" id="ARBA00022833"/>
    </source>
</evidence>
<feature type="compositionally biased region" description="Polar residues" evidence="9">
    <location>
        <begin position="84"/>
        <end position="95"/>
    </location>
</feature>
<evidence type="ECO:0000256" key="5">
    <source>
        <dbReference type="ARBA" id="ARBA00022963"/>
    </source>
</evidence>
<dbReference type="InterPro" id="IPR027417">
    <property type="entry name" value="P-loop_NTPase"/>
</dbReference>
<accession>A0AAE0H8M9</accession>
<keyword evidence="1" id="KW-0479">Metal-binding</keyword>
<dbReference type="PANTHER" id="PTHR24185:SF1">
    <property type="entry name" value="CALCIUM-INDEPENDENT PHOSPHOLIPASE A2-GAMMA"/>
    <property type="match status" value="1"/>
</dbReference>
<feature type="compositionally biased region" description="Polar residues" evidence="9">
    <location>
        <begin position="115"/>
        <end position="128"/>
    </location>
</feature>
<dbReference type="InterPro" id="IPR017907">
    <property type="entry name" value="Znf_RING_CS"/>
</dbReference>
<keyword evidence="3 8" id="KW-0378">Hydrolase</keyword>
<evidence type="ECO:0000256" key="3">
    <source>
        <dbReference type="ARBA" id="ARBA00022801"/>
    </source>
</evidence>
<feature type="domain" description="PNPLA" evidence="11">
    <location>
        <begin position="884"/>
        <end position="1108"/>
    </location>
</feature>
<evidence type="ECO:0000256" key="7">
    <source>
        <dbReference type="PROSITE-ProRule" id="PRU00175"/>
    </source>
</evidence>
<feature type="active site" description="Nucleophile" evidence="8">
    <location>
        <position position="927"/>
    </location>
</feature>
<evidence type="ECO:0000256" key="8">
    <source>
        <dbReference type="PROSITE-ProRule" id="PRU01161"/>
    </source>
</evidence>
<dbReference type="GO" id="GO:0016020">
    <property type="term" value="C:membrane"/>
    <property type="evidence" value="ECO:0007669"/>
    <property type="project" value="TreeGrafter"/>
</dbReference>
<feature type="domain" description="RING-type" evidence="10">
    <location>
        <begin position="820"/>
        <end position="861"/>
    </location>
</feature>
<dbReference type="PANTHER" id="PTHR24185">
    <property type="entry name" value="CALCIUM-INDEPENDENT PHOSPHOLIPASE A2-GAMMA"/>
    <property type="match status" value="1"/>
</dbReference>
<dbReference type="RefSeq" id="XP_062655484.1">
    <property type="nucleotide sequence ID" value="XM_062807772.1"/>
</dbReference>
<dbReference type="GO" id="GO:0047499">
    <property type="term" value="F:calcium-independent phospholipase A2 activity"/>
    <property type="evidence" value="ECO:0007669"/>
    <property type="project" value="TreeGrafter"/>
</dbReference>
<reference evidence="12" key="2">
    <citation type="submission" date="2023-06" db="EMBL/GenBank/DDBJ databases">
        <authorList>
            <consortium name="Lawrence Berkeley National Laboratory"/>
            <person name="Haridas S."/>
            <person name="Hensen N."/>
            <person name="Bonometti L."/>
            <person name="Westerberg I."/>
            <person name="Brannstrom I.O."/>
            <person name="Guillou S."/>
            <person name="Cros-Aarteil S."/>
            <person name="Calhoun S."/>
            <person name="Kuo A."/>
            <person name="Mondo S."/>
            <person name="Pangilinan J."/>
            <person name="Riley R."/>
            <person name="Labutti K."/>
            <person name="Andreopoulos B."/>
            <person name="Lipzen A."/>
            <person name="Chen C."/>
            <person name="Yanf M."/>
            <person name="Daum C."/>
            <person name="Ng V."/>
            <person name="Clum A."/>
            <person name="Steindorff A."/>
            <person name="Ohm R."/>
            <person name="Martin F."/>
            <person name="Silar P."/>
            <person name="Natvig D."/>
            <person name="Lalanne C."/>
            <person name="Gautier V."/>
            <person name="Ament-Velasquez S.L."/>
            <person name="Kruys A."/>
            <person name="Hutchinson M.I."/>
            <person name="Powell A.J."/>
            <person name="Barry K."/>
            <person name="Miller A.N."/>
            <person name="Grigoriev I.V."/>
            <person name="Debuchy R."/>
            <person name="Gladieux P."/>
            <person name="Thoren M.H."/>
            <person name="Johannesson H."/>
        </authorList>
    </citation>
    <scope>NUCLEOTIDE SEQUENCE</scope>
    <source>
        <strain evidence="12">CBS 168.71</strain>
    </source>
</reference>
<dbReference type="CDD" id="cd07199">
    <property type="entry name" value="Pat17_PNPLA8_PNPLA9_like"/>
    <property type="match status" value="1"/>
</dbReference>
<dbReference type="SUPFAM" id="SSF52151">
    <property type="entry name" value="FabD/lysophospholipase-like"/>
    <property type="match status" value="1"/>
</dbReference>
<evidence type="ECO:0000259" key="10">
    <source>
        <dbReference type="PROSITE" id="PS50089"/>
    </source>
</evidence>
<keyword evidence="13" id="KW-1185">Reference proteome</keyword>
<keyword evidence="4" id="KW-0862">Zinc</keyword>
<protein>
    <recommendedName>
        <fullName evidence="14">PNPLA domain-containing protein</fullName>
    </recommendedName>
</protein>
<feature type="compositionally biased region" description="Polar residues" evidence="9">
    <location>
        <begin position="1"/>
        <end position="11"/>
    </location>
</feature>
<dbReference type="InterPro" id="IPR002641">
    <property type="entry name" value="PNPLA_dom"/>
</dbReference>
<keyword evidence="5 8" id="KW-0442">Lipid degradation</keyword>
<dbReference type="PROSITE" id="PS51635">
    <property type="entry name" value="PNPLA"/>
    <property type="match status" value="1"/>
</dbReference>
<dbReference type="SUPFAM" id="SSF52540">
    <property type="entry name" value="P-loop containing nucleoside triphosphate hydrolases"/>
    <property type="match status" value="1"/>
</dbReference>
<feature type="region of interest" description="Disordered" evidence="9">
    <location>
        <begin position="1"/>
        <end position="96"/>
    </location>
</feature>
<comment type="caution">
    <text evidence="12">The sequence shown here is derived from an EMBL/GenBank/DDBJ whole genome shotgun (WGS) entry which is preliminary data.</text>
</comment>
<gene>
    <name evidence="12" type="ORF">B0H64DRAFT_468830</name>
</gene>
<evidence type="ECO:0000256" key="2">
    <source>
        <dbReference type="ARBA" id="ARBA00022771"/>
    </source>
</evidence>
<keyword evidence="2 7" id="KW-0863">Zinc-finger</keyword>
<evidence type="ECO:0000256" key="1">
    <source>
        <dbReference type="ARBA" id="ARBA00022723"/>
    </source>
</evidence>
<dbReference type="GO" id="GO:0016042">
    <property type="term" value="P:lipid catabolic process"/>
    <property type="evidence" value="ECO:0007669"/>
    <property type="project" value="UniProtKB-UniRule"/>
</dbReference>
<evidence type="ECO:0000256" key="6">
    <source>
        <dbReference type="ARBA" id="ARBA00023098"/>
    </source>
</evidence>
<keyword evidence="6 8" id="KW-0443">Lipid metabolism</keyword>
<dbReference type="Gene3D" id="3.40.1090.10">
    <property type="entry name" value="Cytosolic phospholipase A2 catalytic domain"/>
    <property type="match status" value="1"/>
</dbReference>
<dbReference type="GeneID" id="87844720"/>
<feature type="region of interest" description="Disordered" evidence="9">
    <location>
        <begin position="114"/>
        <end position="149"/>
    </location>
</feature>
<feature type="region of interest" description="Disordered" evidence="9">
    <location>
        <begin position="1393"/>
        <end position="1421"/>
    </location>
</feature>
<dbReference type="InterPro" id="IPR016035">
    <property type="entry name" value="Acyl_Trfase/lysoPLipase"/>
</dbReference>